<dbReference type="InterPro" id="IPR050553">
    <property type="entry name" value="Thioredoxin_ResA/DsbE_sf"/>
</dbReference>
<keyword evidence="1" id="KW-0732">Signal</keyword>
<gene>
    <name evidence="3" type="ORF">Q5H93_04460</name>
</gene>
<dbReference type="Proteomes" id="UP001176429">
    <property type="component" value="Unassembled WGS sequence"/>
</dbReference>
<sequence>MKKSTFLAAVVALLALGATPAAHAQSGSSAPAQGATPNDADLKTRKLPAVTVRTLDGKPISTSALPGIGQGKPVIISFWATWCKPCIAELSNIHELFPDLQKETGATLIAMSIDDARNAAKVGPLAKGRGWEYPVYIDQNQDLKRALNVNNVPHTFLLDGAGNIVWQHNAYNEGDENYLLELVRKVAKGEKISQ</sequence>
<dbReference type="InterPro" id="IPR036249">
    <property type="entry name" value="Thioredoxin-like_sf"/>
</dbReference>
<dbReference type="SUPFAM" id="SSF52833">
    <property type="entry name" value="Thioredoxin-like"/>
    <property type="match status" value="1"/>
</dbReference>
<dbReference type="InterPro" id="IPR013766">
    <property type="entry name" value="Thioredoxin_domain"/>
</dbReference>
<proteinExistence type="predicted"/>
<dbReference type="CDD" id="cd02966">
    <property type="entry name" value="TlpA_like_family"/>
    <property type="match status" value="1"/>
</dbReference>
<comment type="caution">
    <text evidence="3">The sequence shown here is derived from an EMBL/GenBank/DDBJ whole genome shotgun (WGS) entry which is preliminary data.</text>
</comment>
<evidence type="ECO:0000259" key="2">
    <source>
        <dbReference type="PROSITE" id="PS51352"/>
    </source>
</evidence>
<dbReference type="EMBL" id="JAUQSY010000002">
    <property type="protein sequence ID" value="MDO7873976.1"/>
    <property type="molecule type" value="Genomic_DNA"/>
</dbReference>
<evidence type="ECO:0000313" key="4">
    <source>
        <dbReference type="Proteomes" id="UP001176429"/>
    </source>
</evidence>
<feature type="domain" description="Thioredoxin" evidence="2">
    <location>
        <begin position="41"/>
        <end position="188"/>
    </location>
</feature>
<dbReference type="RefSeq" id="WP_305005288.1">
    <property type="nucleotide sequence ID" value="NZ_JAUQSY010000002.1"/>
</dbReference>
<name>A0ABT9B6S0_9BACT</name>
<accession>A0ABT9B6S0</accession>
<protein>
    <submittedName>
        <fullName evidence="3">TlpA disulfide reductase family protein</fullName>
    </submittedName>
</protein>
<dbReference type="PANTHER" id="PTHR42852">
    <property type="entry name" value="THIOL:DISULFIDE INTERCHANGE PROTEIN DSBE"/>
    <property type="match status" value="1"/>
</dbReference>
<evidence type="ECO:0000256" key="1">
    <source>
        <dbReference type="SAM" id="SignalP"/>
    </source>
</evidence>
<dbReference type="Gene3D" id="3.40.30.10">
    <property type="entry name" value="Glutaredoxin"/>
    <property type="match status" value="1"/>
</dbReference>
<dbReference type="InterPro" id="IPR000866">
    <property type="entry name" value="AhpC/TSA"/>
</dbReference>
<feature type="signal peptide" evidence="1">
    <location>
        <begin position="1"/>
        <end position="24"/>
    </location>
</feature>
<dbReference type="Pfam" id="PF00578">
    <property type="entry name" value="AhpC-TSA"/>
    <property type="match status" value="1"/>
</dbReference>
<evidence type="ECO:0000313" key="3">
    <source>
        <dbReference type="EMBL" id="MDO7873976.1"/>
    </source>
</evidence>
<reference evidence="3" key="1">
    <citation type="submission" date="2023-07" db="EMBL/GenBank/DDBJ databases">
        <authorList>
            <person name="Kim M.K."/>
        </authorList>
    </citation>
    <scope>NUCLEOTIDE SEQUENCE</scope>
    <source>
        <strain evidence="3">ASUV-10-1</strain>
    </source>
</reference>
<keyword evidence="4" id="KW-1185">Reference proteome</keyword>
<organism evidence="3 4">
    <name type="scientific">Hymenobacter aranciens</name>
    <dbReference type="NCBI Taxonomy" id="3063996"/>
    <lineage>
        <taxon>Bacteria</taxon>
        <taxon>Pseudomonadati</taxon>
        <taxon>Bacteroidota</taxon>
        <taxon>Cytophagia</taxon>
        <taxon>Cytophagales</taxon>
        <taxon>Hymenobacteraceae</taxon>
        <taxon>Hymenobacter</taxon>
    </lineage>
</organism>
<dbReference type="PANTHER" id="PTHR42852:SF17">
    <property type="entry name" value="THIOREDOXIN-LIKE PROTEIN HI_1115"/>
    <property type="match status" value="1"/>
</dbReference>
<dbReference type="PROSITE" id="PS51352">
    <property type="entry name" value="THIOREDOXIN_2"/>
    <property type="match status" value="1"/>
</dbReference>
<feature type="chain" id="PRO_5047532271" evidence="1">
    <location>
        <begin position="25"/>
        <end position="194"/>
    </location>
</feature>